<dbReference type="Pfam" id="PF06776">
    <property type="entry name" value="IalB"/>
    <property type="match status" value="1"/>
</dbReference>
<evidence type="ECO:0000313" key="2">
    <source>
        <dbReference type="Proteomes" id="UP000050863"/>
    </source>
</evidence>
<dbReference type="RefSeq" id="WP_057834654.1">
    <property type="nucleotide sequence ID" value="NZ_LLXZ01000048.1"/>
</dbReference>
<name>A0A0R3M1B5_9BRAD</name>
<organism evidence="1 2">
    <name type="scientific">Bradyrhizobium jicamae</name>
    <dbReference type="NCBI Taxonomy" id="280332"/>
    <lineage>
        <taxon>Bacteria</taxon>
        <taxon>Pseudomonadati</taxon>
        <taxon>Pseudomonadota</taxon>
        <taxon>Alphaproteobacteria</taxon>
        <taxon>Hyphomicrobiales</taxon>
        <taxon>Nitrobacteraceae</taxon>
        <taxon>Bradyrhizobium</taxon>
    </lineage>
</organism>
<dbReference type="STRING" id="280332.CQ12_29120"/>
<accession>A0A0R3M1B5</accession>
<proteinExistence type="predicted"/>
<evidence type="ECO:0000313" key="1">
    <source>
        <dbReference type="EMBL" id="KRR11357.1"/>
    </source>
</evidence>
<dbReference type="InterPro" id="IPR010642">
    <property type="entry name" value="Invasion_prot_B"/>
</dbReference>
<protein>
    <submittedName>
        <fullName evidence="1">Invasion protein B</fullName>
    </submittedName>
</protein>
<dbReference type="Gene3D" id="2.60.40.1880">
    <property type="entry name" value="Invasion associated locus B (IalB) protein"/>
    <property type="match status" value="1"/>
</dbReference>
<dbReference type="OrthoDB" id="8017994at2"/>
<gene>
    <name evidence="1" type="ORF">CQ12_29120</name>
</gene>
<keyword evidence="2" id="KW-1185">Reference proteome</keyword>
<dbReference type="AlphaFoldDB" id="A0A0R3M1B5"/>
<dbReference type="InterPro" id="IPR038696">
    <property type="entry name" value="IalB_sf"/>
</dbReference>
<comment type="caution">
    <text evidence="1">The sequence shown here is derived from an EMBL/GenBank/DDBJ whole genome shotgun (WGS) entry which is preliminary data.</text>
</comment>
<dbReference type="Proteomes" id="UP000050863">
    <property type="component" value="Unassembled WGS sequence"/>
</dbReference>
<reference evidence="1 2" key="1">
    <citation type="submission" date="2014-03" db="EMBL/GenBank/DDBJ databases">
        <title>Bradyrhizobium valentinum sp. nov., isolated from effective nodules of Lupinus mariae-josephae, a lupine endemic of basic-lime soils in Eastern Spain.</title>
        <authorList>
            <person name="Duran D."/>
            <person name="Rey L."/>
            <person name="Navarro A."/>
            <person name="Busquets A."/>
            <person name="Imperial J."/>
            <person name="Ruiz-Argueso T."/>
        </authorList>
    </citation>
    <scope>NUCLEOTIDE SEQUENCE [LARGE SCALE GENOMIC DNA]</scope>
    <source>
        <strain evidence="1 2">PAC68</strain>
    </source>
</reference>
<dbReference type="EMBL" id="LLXZ01000048">
    <property type="protein sequence ID" value="KRR11357.1"/>
    <property type="molecule type" value="Genomic_DNA"/>
</dbReference>
<sequence length="191" mass="20813">MRHSARLSPCFGIAIVLAANEPTLAQQSARPAADEFALRGQREARSIRYGEWQKVCFKPGGAQMVCRTAISGTFETGQTAVRVYVTERENDSTARLQLFLPVGLYVPPGVKLRVDKGPEYKIPFTWCLTNTCIAGDVASPALLGELETGTSLTVEVVDTNLLEVTTSLPLDKFAAIRNGPPAKVFEQKIDE</sequence>